<dbReference type="RefSeq" id="WP_179908163.1">
    <property type="nucleotide sequence ID" value="NZ_CP058910.1"/>
</dbReference>
<dbReference type="Proteomes" id="UP000509667">
    <property type="component" value="Chromosome"/>
</dbReference>
<reference evidence="1 2" key="1">
    <citation type="submission" date="2020-07" db="EMBL/GenBank/DDBJ databases">
        <title>Halosimplex pelagicum sp. nov. and Halosimplex rubrum sp. nov., isolated from salted brown alga Laminaria, and emended description of the genus Halosimplex.</title>
        <authorList>
            <person name="Cui H."/>
        </authorList>
    </citation>
    <scope>NUCLEOTIDE SEQUENCE [LARGE SCALE GENOMIC DNA]</scope>
    <source>
        <strain evidence="1 2">R27</strain>
    </source>
</reference>
<proteinExistence type="predicted"/>
<dbReference type="Pfam" id="PF23443">
    <property type="entry name" value="DUF7126"/>
    <property type="match status" value="1"/>
</dbReference>
<protein>
    <submittedName>
        <fullName evidence="1">NAD-binding protein</fullName>
    </submittedName>
</protein>
<evidence type="ECO:0000313" key="1">
    <source>
        <dbReference type="EMBL" id="QLH78241.1"/>
    </source>
</evidence>
<evidence type="ECO:0000313" key="2">
    <source>
        <dbReference type="Proteomes" id="UP000509667"/>
    </source>
</evidence>
<dbReference type="InterPro" id="IPR055550">
    <property type="entry name" value="DUF7126"/>
</dbReference>
<accession>A0A7D5P3J0</accession>
<gene>
    <name evidence="1" type="ORF">HZS55_13400</name>
</gene>
<dbReference type="GeneID" id="56078877"/>
<organism evidence="1 2">
    <name type="scientific">Halosimplex rubrum</name>
    <dbReference type="NCBI Taxonomy" id="869889"/>
    <lineage>
        <taxon>Archaea</taxon>
        <taxon>Methanobacteriati</taxon>
        <taxon>Methanobacteriota</taxon>
        <taxon>Stenosarchaea group</taxon>
        <taxon>Halobacteria</taxon>
        <taxon>Halobacteriales</taxon>
        <taxon>Haloarculaceae</taxon>
        <taxon>Halosimplex</taxon>
    </lineage>
</organism>
<dbReference type="AlphaFoldDB" id="A0A7D5P3J0"/>
<dbReference type="EMBL" id="CP058910">
    <property type="protein sequence ID" value="QLH78241.1"/>
    <property type="molecule type" value="Genomic_DNA"/>
</dbReference>
<name>A0A7D5P3J0_9EURY</name>
<keyword evidence="2" id="KW-1185">Reference proteome</keyword>
<dbReference type="SUPFAM" id="SSF51735">
    <property type="entry name" value="NAD(P)-binding Rossmann-fold domains"/>
    <property type="match status" value="1"/>
</dbReference>
<dbReference type="Gene3D" id="3.40.50.720">
    <property type="entry name" value="NAD(P)-binding Rossmann-like Domain"/>
    <property type="match status" value="1"/>
</dbReference>
<dbReference type="KEGG" id="hrr:HZS55_13400"/>
<dbReference type="OrthoDB" id="302988at2157"/>
<sequence length="112" mass="11738">MNAVFAGSDTEGLADELRDRGATVTVVDGVANRPALEEAGVHDADLFVLTDVGQATSIVVARDLNPDVRVVTYTDDSLPEFVSGQQVLGMDPALFDADTVAEELTAEADADD</sequence>
<dbReference type="InterPro" id="IPR036291">
    <property type="entry name" value="NAD(P)-bd_dom_sf"/>
</dbReference>